<dbReference type="EMBL" id="GGEC01056366">
    <property type="protein sequence ID" value="MBX36850.1"/>
    <property type="molecule type" value="Transcribed_RNA"/>
</dbReference>
<dbReference type="AlphaFoldDB" id="A0A2P2N303"/>
<sequence length="65" mass="7213">MGVIANGQLNIPSVSNHFRDSESEKQQERVNAFNFHNPQANPSLSLYFAPLGSTLTQTLNKIIAR</sequence>
<proteinExistence type="predicted"/>
<evidence type="ECO:0000313" key="1">
    <source>
        <dbReference type="EMBL" id="MBX36850.1"/>
    </source>
</evidence>
<reference evidence="1" key="1">
    <citation type="submission" date="2018-02" db="EMBL/GenBank/DDBJ databases">
        <title>Rhizophora mucronata_Transcriptome.</title>
        <authorList>
            <person name="Meera S.P."/>
            <person name="Sreeshan A."/>
            <person name="Augustine A."/>
        </authorList>
    </citation>
    <scope>NUCLEOTIDE SEQUENCE</scope>
    <source>
        <tissue evidence="1">Leaf</tissue>
    </source>
</reference>
<accession>A0A2P2N303</accession>
<protein>
    <submittedName>
        <fullName evidence="1">Lectin-like protein At1g53070</fullName>
    </submittedName>
</protein>
<name>A0A2P2N303_RHIMU</name>
<organism evidence="1">
    <name type="scientific">Rhizophora mucronata</name>
    <name type="common">Asiatic mangrove</name>
    <dbReference type="NCBI Taxonomy" id="61149"/>
    <lineage>
        <taxon>Eukaryota</taxon>
        <taxon>Viridiplantae</taxon>
        <taxon>Streptophyta</taxon>
        <taxon>Embryophyta</taxon>
        <taxon>Tracheophyta</taxon>
        <taxon>Spermatophyta</taxon>
        <taxon>Magnoliopsida</taxon>
        <taxon>eudicotyledons</taxon>
        <taxon>Gunneridae</taxon>
        <taxon>Pentapetalae</taxon>
        <taxon>rosids</taxon>
        <taxon>fabids</taxon>
        <taxon>Malpighiales</taxon>
        <taxon>Rhizophoraceae</taxon>
        <taxon>Rhizophora</taxon>
    </lineage>
</organism>